<dbReference type="GO" id="GO:0005576">
    <property type="term" value="C:extracellular region"/>
    <property type="evidence" value="ECO:0007669"/>
    <property type="project" value="UniProtKB-SubCell"/>
</dbReference>
<dbReference type="EMBL" id="OZ034829">
    <property type="protein sequence ID" value="CAL1686178.1"/>
    <property type="molecule type" value="Genomic_DNA"/>
</dbReference>
<dbReference type="InterPro" id="IPR017996">
    <property type="entry name" value="MRJP/yellow-related"/>
</dbReference>
<evidence type="ECO:0000256" key="2">
    <source>
        <dbReference type="ARBA" id="ARBA00009127"/>
    </source>
</evidence>
<keyword evidence="5" id="KW-0325">Glycoprotein</keyword>
<dbReference type="AlphaFoldDB" id="A0AAV2P2J3"/>
<proteinExistence type="inferred from homology"/>
<name>A0AAV2P2J3_9HYME</name>
<evidence type="ECO:0000256" key="1">
    <source>
        <dbReference type="ARBA" id="ARBA00004613"/>
    </source>
</evidence>
<dbReference type="PRINTS" id="PR01366">
    <property type="entry name" value="ROYALJELLY"/>
</dbReference>
<evidence type="ECO:0000313" key="7">
    <source>
        <dbReference type="EMBL" id="CAL1686178.1"/>
    </source>
</evidence>
<dbReference type="SUPFAM" id="SSF101898">
    <property type="entry name" value="NHL repeat"/>
    <property type="match status" value="1"/>
</dbReference>
<sequence>MRTKILNLRLLLLLCIGYIYINVAAHQEHFRTIYEWRYFDYKWKNASHKEAAIASGDYNYTKCVIIDADYSKDGRIFVTIIRNDGVPSSLNVISEQKGPGGPLLQPYPDWTWTKRGDCNGITSVYRVAIDRCNRLWVLDNGKIGQEVVCPAQLLVFDLATNKLIKRVKIANNLSQNSKTKIGRLVTIVVETCGPRCAHTTVYMADITGYGLVIYDSDSEEIWRLESEVFRQDPTFTNYTIRGESFQLQDGILGMAKHPYAPVLYFRPMSSRNMNSARTTELKRSRYGAKVRYYTIRDVIPSQAAAMAISSDGVLFFGLPTELSVACWNTCKPFNEDTLGIVAYDPDRFQFASGVKIIPKDITGANEELWIVTDRLQKVMTGTLNFTEINFRIMKADVTQLTDDTVCALPYDASDDHDEDYHR</sequence>
<evidence type="ECO:0000256" key="6">
    <source>
        <dbReference type="SAM" id="SignalP"/>
    </source>
</evidence>
<reference evidence="7" key="1">
    <citation type="submission" date="2024-04" db="EMBL/GenBank/DDBJ databases">
        <authorList>
            <consortium name="Molecular Ecology Group"/>
        </authorList>
    </citation>
    <scope>NUCLEOTIDE SEQUENCE</scope>
</reference>
<feature type="chain" id="PRO_5043741081" description="Bee-milk protein" evidence="6">
    <location>
        <begin position="26"/>
        <end position="422"/>
    </location>
</feature>
<evidence type="ECO:0000313" key="8">
    <source>
        <dbReference type="Proteomes" id="UP001497644"/>
    </source>
</evidence>
<organism evidence="7 8">
    <name type="scientific">Lasius platythorax</name>
    <dbReference type="NCBI Taxonomy" id="488582"/>
    <lineage>
        <taxon>Eukaryota</taxon>
        <taxon>Metazoa</taxon>
        <taxon>Ecdysozoa</taxon>
        <taxon>Arthropoda</taxon>
        <taxon>Hexapoda</taxon>
        <taxon>Insecta</taxon>
        <taxon>Pterygota</taxon>
        <taxon>Neoptera</taxon>
        <taxon>Endopterygota</taxon>
        <taxon>Hymenoptera</taxon>
        <taxon>Apocrita</taxon>
        <taxon>Aculeata</taxon>
        <taxon>Formicoidea</taxon>
        <taxon>Formicidae</taxon>
        <taxon>Formicinae</taxon>
        <taxon>Lasius</taxon>
        <taxon>Lasius</taxon>
    </lineage>
</organism>
<dbReference type="InterPro" id="IPR011042">
    <property type="entry name" value="6-blade_b-propeller_TolB-like"/>
</dbReference>
<protein>
    <recommendedName>
        <fullName evidence="9">Bee-milk protein</fullName>
    </recommendedName>
</protein>
<dbReference type="PANTHER" id="PTHR10009">
    <property type="entry name" value="PROTEIN YELLOW-RELATED"/>
    <property type="match status" value="1"/>
</dbReference>
<feature type="signal peptide" evidence="6">
    <location>
        <begin position="1"/>
        <end position="25"/>
    </location>
</feature>
<keyword evidence="4 6" id="KW-0732">Signal</keyword>
<comment type="similarity">
    <text evidence="2">Belongs to the major royal jelly protein family.</text>
</comment>
<keyword evidence="8" id="KW-1185">Reference proteome</keyword>
<dbReference type="Gene3D" id="2.120.10.30">
    <property type="entry name" value="TolB, C-terminal domain"/>
    <property type="match status" value="1"/>
</dbReference>
<gene>
    <name evidence="7" type="ORF">LPLAT_LOCUS11533</name>
</gene>
<keyword evidence="3" id="KW-0964">Secreted</keyword>
<dbReference type="Pfam" id="PF03022">
    <property type="entry name" value="MRJP"/>
    <property type="match status" value="1"/>
</dbReference>
<evidence type="ECO:0000256" key="5">
    <source>
        <dbReference type="ARBA" id="ARBA00023180"/>
    </source>
</evidence>
<evidence type="ECO:0000256" key="4">
    <source>
        <dbReference type="ARBA" id="ARBA00022729"/>
    </source>
</evidence>
<comment type="subcellular location">
    <subcellularLocation>
        <location evidence="1">Secreted</location>
    </subcellularLocation>
</comment>
<accession>A0AAV2P2J3</accession>
<evidence type="ECO:0000256" key="3">
    <source>
        <dbReference type="ARBA" id="ARBA00022525"/>
    </source>
</evidence>
<dbReference type="Proteomes" id="UP001497644">
    <property type="component" value="Chromosome 6"/>
</dbReference>
<dbReference type="PANTHER" id="PTHR10009:SF7">
    <property type="entry name" value="GH10609P-RELATED"/>
    <property type="match status" value="1"/>
</dbReference>
<evidence type="ECO:0008006" key="9">
    <source>
        <dbReference type="Google" id="ProtNLM"/>
    </source>
</evidence>